<dbReference type="AlphaFoldDB" id="A0A2G9TQG5"/>
<dbReference type="InterPro" id="IPR004843">
    <property type="entry name" value="Calcineurin-like_PHP"/>
</dbReference>
<accession>A0A2G9TQG5</accession>
<name>A0A2G9TQG5_TELCI</name>
<feature type="domain" description="Copine C-terminal" evidence="2">
    <location>
        <begin position="127"/>
        <end position="217"/>
    </location>
</feature>
<dbReference type="Gene3D" id="3.60.21.10">
    <property type="match status" value="1"/>
</dbReference>
<dbReference type="PANTHER" id="PTHR10857:SF106">
    <property type="entry name" value="C2 DOMAIN-CONTAINING PROTEIN"/>
    <property type="match status" value="1"/>
</dbReference>
<dbReference type="Pfam" id="PF00149">
    <property type="entry name" value="Metallophos"/>
    <property type="match status" value="1"/>
</dbReference>
<dbReference type="GO" id="GO:0071277">
    <property type="term" value="P:cellular response to calcium ion"/>
    <property type="evidence" value="ECO:0007669"/>
    <property type="project" value="TreeGrafter"/>
</dbReference>
<dbReference type="InterPro" id="IPR010734">
    <property type="entry name" value="Copine_C"/>
</dbReference>
<reference evidence="3 4" key="1">
    <citation type="submission" date="2015-09" db="EMBL/GenBank/DDBJ databases">
        <title>Draft genome of the parasitic nematode Teladorsagia circumcincta isolate WARC Sus (inbred).</title>
        <authorList>
            <person name="Mitreva M."/>
        </authorList>
    </citation>
    <scope>NUCLEOTIDE SEQUENCE [LARGE SCALE GENOMIC DNA]</scope>
    <source>
        <strain evidence="3 4">S</strain>
    </source>
</reference>
<dbReference type="InterPro" id="IPR029052">
    <property type="entry name" value="Metallo-depent_PP-like"/>
</dbReference>
<proteinExistence type="predicted"/>
<feature type="non-terminal residue" evidence="3">
    <location>
        <position position="1"/>
    </location>
</feature>
<dbReference type="OrthoDB" id="5870145at2759"/>
<dbReference type="EMBL" id="KZ356069">
    <property type="protein sequence ID" value="PIO60138.1"/>
    <property type="molecule type" value="Genomic_DNA"/>
</dbReference>
<evidence type="ECO:0000313" key="3">
    <source>
        <dbReference type="EMBL" id="PIO60138.1"/>
    </source>
</evidence>
<evidence type="ECO:0000259" key="2">
    <source>
        <dbReference type="Pfam" id="PF07002"/>
    </source>
</evidence>
<dbReference type="GO" id="GO:0005886">
    <property type="term" value="C:plasma membrane"/>
    <property type="evidence" value="ECO:0007669"/>
    <property type="project" value="TreeGrafter"/>
</dbReference>
<gene>
    <name evidence="3" type="ORF">TELCIR_18372</name>
</gene>
<dbReference type="Proteomes" id="UP000230423">
    <property type="component" value="Unassembled WGS sequence"/>
</dbReference>
<dbReference type="PANTHER" id="PTHR10857">
    <property type="entry name" value="COPINE"/>
    <property type="match status" value="1"/>
</dbReference>
<dbReference type="GO" id="GO:0005544">
    <property type="term" value="F:calcium-dependent phospholipid binding"/>
    <property type="evidence" value="ECO:0007669"/>
    <property type="project" value="InterPro"/>
</dbReference>
<sequence>FLSKGFSHAVSVTNPDLIIFLGDLFDEGLEASDTEVQWTIDRFKAIFDTKIPTIYISGDNDVGGEVEPVQSLLTARFDKIFKNSFPSSNDIFKSLSITEAAVHYLSRKSHDVISHDLTDIDEVQDLASSLPLSIIIVGVGNDEFENMNELDSDTHLLTHAGRTAQRDIVQFVPLRNFLREGCTGAESERVMGLLAKEVLAEVPLQLTSYMKMRNIVPRPADDPFPKDPEADT</sequence>
<protein>
    <recommendedName>
        <fullName evidence="5">Calcineurin-like phosphoesterase domain-containing protein</fullName>
    </recommendedName>
</protein>
<dbReference type="GO" id="GO:0016787">
    <property type="term" value="F:hydrolase activity"/>
    <property type="evidence" value="ECO:0007669"/>
    <property type="project" value="InterPro"/>
</dbReference>
<dbReference type="SUPFAM" id="SSF56300">
    <property type="entry name" value="Metallo-dependent phosphatases"/>
    <property type="match status" value="1"/>
</dbReference>
<evidence type="ECO:0008006" key="5">
    <source>
        <dbReference type="Google" id="ProtNLM"/>
    </source>
</evidence>
<evidence type="ECO:0000259" key="1">
    <source>
        <dbReference type="Pfam" id="PF00149"/>
    </source>
</evidence>
<organism evidence="3 4">
    <name type="scientific">Teladorsagia circumcincta</name>
    <name type="common">Brown stomach worm</name>
    <name type="synonym">Ostertagia circumcincta</name>
    <dbReference type="NCBI Taxonomy" id="45464"/>
    <lineage>
        <taxon>Eukaryota</taxon>
        <taxon>Metazoa</taxon>
        <taxon>Ecdysozoa</taxon>
        <taxon>Nematoda</taxon>
        <taxon>Chromadorea</taxon>
        <taxon>Rhabditida</taxon>
        <taxon>Rhabditina</taxon>
        <taxon>Rhabditomorpha</taxon>
        <taxon>Strongyloidea</taxon>
        <taxon>Trichostrongylidae</taxon>
        <taxon>Teladorsagia</taxon>
    </lineage>
</organism>
<dbReference type="InterPro" id="IPR045052">
    <property type="entry name" value="Copine"/>
</dbReference>
<evidence type="ECO:0000313" key="4">
    <source>
        <dbReference type="Proteomes" id="UP000230423"/>
    </source>
</evidence>
<feature type="domain" description="Calcineurin-like phosphoesterase" evidence="1">
    <location>
        <begin position="10"/>
        <end position="103"/>
    </location>
</feature>
<keyword evidence="4" id="KW-1185">Reference proteome</keyword>
<dbReference type="Pfam" id="PF07002">
    <property type="entry name" value="Copine"/>
    <property type="match status" value="1"/>
</dbReference>